<evidence type="ECO:0000313" key="4">
    <source>
        <dbReference type="EMBL" id="WWM71428.1"/>
    </source>
</evidence>
<proteinExistence type="predicted"/>
<evidence type="ECO:0000256" key="3">
    <source>
        <dbReference type="SAM" id="Phobius"/>
    </source>
</evidence>
<evidence type="ECO:0008006" key="6">
    <source>
        <dbReference type="Google" id="ProtNLM"/>
    </source>
</evidence>
<evidence type="ECO:0000256" key="2">
    <source>
        <dbReference type="SAM" id="MobiDB-lite"/>
    </source>
</evidence>
<keyword evidence="3" id="KW-1133">Transmembrane helix</keyword>
<dbReference type="Gene3D" id="1.10.287.1490">
    <property type="match status" value="1"/>
</dbReference>
<organism evidence="4 5">
    <name type="scientific">Sphingomonas kaistensis</name>
    <dbReference type="NCBI Taxonomy" id="298708"/>
    <lineage>
        <taxon>Bacteria</taxon>
        <taxon>Pseudomonadati</taxon>
        <taxon>Pseudomonadota</taxon>
        <taxon>Alphaproteobacteria</taxon>
        <taxon>Sphingomonadales</taxon>
        <taxon>Sphingomonadaceae</taxon>
        <taxon>Sphingomonas</taxon>
    </lineage>
</organism>
<dbReference type="RefSeq" id="WP_338504841.1">
    <property type="nucleotide sequence ID" value="NZ_CP145607.1"/>
</dbReference>
<feature type="transmembrane region" description="Helical" evidence="3">
    <location>
        <begin position="87"/>
        <end position="108"/>
    </location>
</feature>
<keyword evidence="5" id="KW-1185">Reference proteome</keyword>
<name>A0ABZ2G2W3_9SPHN</name>
<keyword evidence="1" id="KW-0175">Coiled coil</keyword>
<sequence>MTPPLPRSSHDAADHPLDLTDEVGPAPAEWQQSEPEWVDVPEQPVETGAGGRRVLGATLAVLALIWIGFVGWSAGGSLRGQASPALLAQWLAVAAAPLILLGLAWLIFGRTRRREAERFTQSVQTMRSEARSLEQLLGVLRQRLDEEQAALSGHAERLMRLGDEAGHRLGTVTRDLVTGSETLTRHAVALDRAAESARIDVGVLLEDLPRAEASSRAMGEELRAAGREASAQSASLEAQLAAISGRAREAEDQVGGASQRLVAHLTQIESAGAAAAMRVSETGTTASAQVDALLERTAEALGLIRAGVDEQAAAVRGLVDQSAAALGIAGQEAALQLGSRLSTAGQALDGLAARVAEQDRAVTALVAGLERQLAEVDQRFVDLAAEGDMRAQAVAAAIDRVRRELDGLGAQQAASGGTLDDLSTRTEHLRTAIASLQRECGEELSGALGHAEGGAERLLAAVQAARPDVEWMNEAATGMTARLEQGTAGLSGQQQALAGLLASVETGVGGAEQRLADLRAALAQAGDEATRLQAETGPALVQAMVQVREAAAQAATRAREALAAVVPETAQSLSDEARSALARAVEESVTGQLGEVERVAARALEAARHASTGLSQQMLNIGRSATALEQHLIKTREDDRLADSEAFTRRAATLIDSLHNASIDVGRILSDEVDDRAWAAYLKGDRGVFTRKAVRLLTAGELRLVEQQVANDRDFAASVTRYVQDFEAMLRRASAEQEGGMMSVTLLSSDMGRLYAALAQVLERRR</sequence>
<dbReference type="Proteomes" id="UP001382935">
    <property type="component" value="Chromosome"/>
</dbReference>
<feature type="transmembrane region" description="Helical" evidence="3">
    <location>
        <begin position="54"/>
        <end position="75"/>
    </location>
</feature>
<feature type="region of interest" description="Disordered" evidence="2">
    <location>
        <begin position="1"/>
        <end position="32"/>
    </location>
</feature>
<reference evidence="4 5" key="1">
    <citation type="submission" date="2024-02" db="EMBL/GenBank/DDBJ databases">
        <title>Full genome sequence of Sphingomonas kaistensis.</title>
        <authorList>
            <person name="Poletto B.L."/>
            <person name="Silva G."/>
            <person name="Galante D."/>
            <person name="Campos K.R."/>
            <person name="Santos M.B.N."/>
            <person name="Sacchi C.T."/>
        </authorList>
    </citation>
    <scope>NUCLEOTIDE SEQUENCE [LARGE SCALE GENOMIC DNA]</scope>
    <source>
        <strain evidence="4 5">MA4R</strain>
    </source>
</reference>
<feature type="compositionally biased region" description="Basic and acidic residues" evidence="2">
    <location>
        <begin position="8"/>
        <end position="18"/>
    </location>
</feature>
<keyword evidence="3" id="KW-0812">Transmembrane</keyword>
<evidence type="ECO:0000256" key="1">
    <source>
        <dbReference type="SAM" id="Coils"/>
    </source>
</evidence>
<feature type="coiled-coil region" evidence="1">
    <location>
        <begin position="508"/>
        <end position="535"/>
    </location>
</feature>
<gene>
    <name evidence="4" type="ORF">V6R86_12295</name>
</gene>
<dbReference type="EMBL" id="CP145607">
    <property type="protein sequence ID" value="WWM71428.1"/>
    <property type="molecule type" value="Genomic_DNA"/>
</dbReference>
<accession>A0ABZ2G2W3</accession>
<feature type="coiled-coil region" evidence="1">
    <location>
        <begin position="116"/>
        <end position="150"/>
    </location>
</feature>
<evidence type="ECO:0000313" key="5">
    <source>
        <dbReference type="Proteomes" id="UP001382935"/>
    </source>
</evidence>
<keyword evidence="3" id="KW-0472">Membrane</keyword>
<protein>
    <recommendedName>
        <fullName evidence="6">ATPase</fullName>
    </recommendedName>
</protein>